<gene>
    <name evidence="19" type="ORF">BP5553_00513</name>
</gene>
<evidence type="ECO:0000256" key="13">
    <source>
        <dbReference type="ARBA" id="ARBA00022989"/>
    </source>
</evidence>
<feature type="domain" description="RING-type" evidence="18">
    <location>
        <begin position="350"/>
        <end position="421"/>
    </location>
</feature>
<keyword evidence="20" id="KW-1185">Reference proteome</keyword>
<keyword evidence="14 17" id="KW-0472">Membrane</keyword>
<feature type="compositionally biased region" description="Polar residues" evidence="16">
    <location>
        <begin position="683"/>
        <end position="706"/>
    </location>
</feature>
<feature type="transmembrane region" description="Helical" evidence="17">
    <location>
        <begin position="38"/>
        <end position="61"/>
    </location>
</feature>
<evidence type="ECO:0000256" key="4">
    <source>
        <dbReference type="ARBA" id="ARBA00010089"/>
    </source>
</evidence>
<dbReference type="InterPro" id="IPR058051">
    <property type="entry name" value="Znf_RING_synoviolin"/>
</dbReference>
<keyword evidence="10" id="KW-0833">Ubl conjugation pathway</keyword>
<dbReference type="Proteomes" id="UP000254866">
    <property type="component" value="Unassembled WGS sequence"/>
</dbReference>
<dbReference type="GO" id="GO:0061630">
    <property type="term" value="F:ubiquitin protein ligase activity"/>
    <property type="evidence" value="ECO:0007669"/>
    <property type="project" value="UniProtKB-EC"/>
</dbReference>
<dbReference type="InterPro" id="IPR013083">
    <property type="entry name" value="Znf_RING/FYVE/PHD"/>
</dbReference>
<keyword evidence="8" id="KW-0479">Metal-binding</keyword>
<dbReference type="CDD" id="cd16479">
    <property type="entry name" value="RING-H2_synoviolin"/>
    <property type="match status" value="1"/>
</dbReference>
<evidence type="ECO:0000259" key="18">
    <source>
        <dbReference type="PROSITE" id="PS50089"/>
    </source>
</evidence>
<feature type="compositionally biased region" description="Low complexity" evidence="16">
    <location>
        <begin position="707"/>
        <end position="718"/>
    </location>
</feature>
<dbReference type="STRING" id="2656787.A0A370TYE3"/>
<evidence type="ECO:0000256" key="2">
    <source>
        <dbReference type="ARBA" id="ARBA00004477"/>
    </source>
</evidence>
<feature type="compositionally biased region" description="Polar residues" evidence="16">
    <location>
        <begin position="836"/>
        <end position="845"/>
    </location>
</feature>
<comment type="subcellular location">
    <subcellularLocation>
        <location evidence="2">Endoplasmic reticulum membrane</location>
        <topology evidence="2">Multi-pass membrane protein</topology>
    </subcellularLocation>
</comment>
<feature type="region of interest" description="Disordered" evidence="16">
    <location>
        <begin position="428"/>
        <end position="467"/>
    </location>
</feature>
<evidence type="ECO:0000256" key="15">
    <source>
        <dbReference type="PROSITE-ProRule" id="PRU00175"/>
    </source>
</evidence>
<feature type="transmembrane region" description="Helical" evidence="17">
    <location>
        <begin position="99"/>
        <end position="119"/>
    </location>
</feature>
<feature type="transmembrane region" description="Helical" evidence="17">
    <location>
        <begin position="139"/>
        <end position="161"/>
    </location>
</feature>
<comment type="catalytic activity">
    <reaction evidence="1">
        <text>S-ubiquitinyl-[E2 ubiquitin-conjugating enzyme]-L-cysteine + [acceptor protein]-L-lysine = [E2 ubiquitin-conjugating enzyme]-L-cysteine + N(6)-ubiquitinyl-[acceptor protein]-L-lysine.</text>
        <dbReference type="EC" id="2.3.2.27"/>
    </reaction>
</comment>
<dbReference type="InterPro" id="IPR057992">
    <property type="entry name" value="TPR_SYVN1_N"/>
</dbReference>
<dbReference type="OrthoDB" id="7759664at2759"/>
<keyword evidence="12" id="KW-0862">Zinc</keyword>
<keyword evidence="11" id="KW-0256">Endoplasmic reticulum</keyword>
<comment type="similarity">
    <text evidence="4">Belongs to the HRD1 family.</text>
</comment>
<dbReference type="AlphaFoldDB" id="A0A370TYE3"/>
<keyword evidence="7 17" id="KW-0812">Transmembrane</keyword>
<evidence type="ECO:0000256" key="10">
    <source>
        <dbReference type="ARBA" id="ARBA00022786"/>
    </source>
</evidence>
<evidence type="ECO:0000256" key="1">
    <source>
        <dbReference type="ARBA" id="ARBA00000900"/>
    </source>
</evidence>
<dbReference type="Pfam" id="PF25563">
    <property type="entry name" value="TPR_SYVN1_N"/>
    <property type="match status" value="1"/>
</dbReference>
<accession>A0A370TYE3</accession>
<dbReference type="EMBL" id="NPIC01000001">
    <property type="protein sequence ID" value="RDL40534.1"/>
    <property type="molecule type" value="Genomic_DNA"/>
</dbReference>
<evidence type="ECO:0000256" key="8">
    <source>
        <dbReference type="ARBA" id="ARBA00022723"/>
    </source>
</evidence>
<proteinExistence type="inferred from homology"/>
<feature type="region of interest" description="Disordered" evidence="16">
    <location>
        <begin position="360"/>
        <end position="394"/>
    </location>
</feature>
<evidence type="ECO:0000256" key="7">
    <source>
        <dbReference type="ARBA" id="ARBA00022692"/>
    </source>
</evidence>
<dbReference type="GO" id="GO:0008270">
    <property type="term" value="F:zinc ion binding"/>
    <property type="evidence" value="ECO:0007669"/>
    <property type="project" value="UniProtKB-KW"/>
</dbReference>
<dbReference type="InterPro" id="IPR001841">
    <property type="entry name" value="Znf_RING"/>
</dbReference>
<keyword evidence="9 15" id="KW-0863">Zinc-finger</keyword>
<dbReference type="SUPFAM" id="SSF57850">
    <property type="entry name" value="RING/U-box"/>
    <property type="match status" value="1"/>
</dbReference>
<feature type="compositionally biased region" description="Polar residues" evidence="16">
    <location>
        <begin position="720"/>
        <end position="735"/>
    </location>
</feature>
<dbReference type="GeneID" id="43593362"/>
<evidence type="ECO:0000256" key="16">
    <source>
        <dbReference type="SAM" id="MobiDB-lite"/>
    </source>
</evidence>
<sequence>MGRLAWYAGVSTALAAGVVVSAFNQRPNFYSACVYLSQSNLCLMILINLILFIYGSFMYGLQRLCYGSLRPIEIEQLYEKAWFAITETCLAMTIFREEVGAWFLVMFVGLLTGKVWGWIGDGRVEVLEQQPPANPRLFHIRLTISLTMSIIYDLFLMKYTINTVIQQARPNMMVMFLFEFAVLTTCSFATWFRYCISLIETNVVKKQTKERLAERRREVREERAEAIRQREAAAASGEENDAAQSNTPLPSEDDVDEMDIEVPGWEAKGQWVLTLDLISDFIKLGIYVTFFVILFMFYGLPIHIVRDLFLTARSFTKRLAAFLRYRRATQDMNKRYEDATVEDIQREDTCIICREEMRPWSVTNPQTPPPAPREPGAAPPTRAPSSVNERSRPKKLPCGHILHLGCLKSWLERQQVCPTCRAPVVDNPQAQPARGPGNDANPAVQGAPPPAGQQDGPAPPPAAAARPAGRGMRMLNFGPLRVGFGQANLEDLAQGIAPQPNQANAVAGGARVYGLELGFPRRVQAQPQAPGAASQTGTATTLQDQIQHIEQQIVAEIRTLQLTQQELQLVQLLHIELARLRALRNGGLDASTANFQMPQMPQMAPLVTRPATQNTPFPTTVPQMMQRHGVRPNTAAIPSGSADLPPGVMIPEGWSLLPLQRLDGLGTTPANEPQPPAPFTGRGANSGSAPTATTQPDTISPMSRASNNNLTPTATLNPEHQPQTSSVDSPDTNAIPTPPSVAADQSSSSTGSRTTVPSSTLSNTPASIASSDANQNPSLFPTWGSSQLFSGPSLTPGNAMTTPASSALAPPPSSHDAQGGHVAIDGRADAHGDAATATSNGQQQGSKSASSEAREAGSSVESEEPRLEKGKSRAATVEDSVDEAEGS</sequence>
<keyword evidence="13 17" id="KW-1133">Transmembrane helix</keyword>
<comment type="caution">
    <text evidence="19">The sequence shown here is derived from an EMBL/GenBank/DDBJ whole genome shotgun (WGS) entry which is preliminary data.</text>
</comment>
<reference evidence="19 20" key="1">
    <citation type="journal article" date="2018" name="IMA Fungus">
        <title>IMA Genome-F 9: Draft genome sequence of Annulohypoxylon stygium, Aspergillus mulundensis, Berkeleyomyces basicola (syn. Thielaviopsis basicola), Ceratocystis smalleyi, two Cercospora beticola strains, Coleophoma cylindrospora, Fusarium fracticaudum, Phialophora cf. hyalina, and Morchella septimelata.</title>
        <authorList>
            <person name="Wingfield B.D."/>
            <person name="Bills G.F."/>
            <person name="Dong Y."/>
            <person name="Huang W."/>
            <person name="Nel W.J."/>
            <person name="Swalarsk-Parry B.S."/>
            <person name="Vaghefi N."/>
            <person name="Wilken P.M."/>
            <person name="An Z."/>
            <person name="de Beer Z.W."/>
            <person name="De Vos L."/>
            <person name="Chen L."/>
            <person name="Duong T.A."/>
            <person name="Gao Y."/>
            <person name="Hammerbacher A."/>
            <person name="Kikkert J.R."/>
            <person name="Li Y."/>
            <person name="Li H."/>
            <person name="Li K."/>
            <person name="Li Q."/>
            <person name="Liu X."/>
            <person name="Ma X."/>
            <person name="Naidoo K."/>
            <person name="Pethybridge S.J."/>
            <person name="Sun J."/>
            <person name="Steenkamp E.T."/>
            <person name="van der Nest M.A."/>
            <person name="van Wyk S."/>
            <person name="Wingfield M.J."/>
            <person name="Xiong C."/>
            <person name="Yue Q."/>
            <person name="Zhang X."/>
        </authorList>
    </citation>
    <scope>NUCLEOTIDE SEQUENCE [LARGE SCALE GENOMIC DNA]</scope>
    <source>
        <strain evidence="19 20">BP 5553</strain>
    </source>
</reference>
<feature type="compositionally biased region" description="Pro residues" evidence="16">
    <location>
        <begin position="366"/>
        <end position="382"/>
    </location>
</feature>
<dbReference type="SMART" id="SM00184">
    <property type="entry name" value="RING"/>
    <property type="match status" value="1"/>
</dbReference>
<evidence type="ECO:0000256" key="17">
    <source>
        <dbReference type="SAM" id="Phobius"/>
    </source>
</evidence>
<evidence type="ECO:0000313" key="20">
    <source>
        <dbReference type="Proteomes" id="UP000254866"/>
    </source>
</evidence>
<feature type="compositionally biased region" description="Polar residues" evidence="16">
    <location>
        <begin position="743"/>
        <end position="802"/>
    </location>
</feature>
<feature type="transmembrane region" description="Helical" evidence="17">
    <location>
        <begin position="173"/>
        <end position="192"/>
    </location>
</feature>
<dbReference type="EC" id="2.3.2.27" evidence="5"/>
<keyword evidence="6" id="KW-0808">Transferase</keyword>
<feature type="compositionally biased region" description="Pro residues" evidence="16">
    <location>
        <begin position="447"/>
        <end position="462"/>
    </location>
</feature>
<dbReference type="GO" id="GO:0005789">
    <property type="term" value="C:endoplasmic reticulum membrane"/>
    <property type="evidence" value="ECO:0007669"/>
    <property type="project" value="UniProtKB-SubCell"/>
</dbReference>
<feature type="transmembrane region" description="Helical" evidence="17">
    <location>
        <begin position="284"/>
        <end position="305"/>
    </location>
</feature>
<dbReference type="GO" id="GO:0036503">
    <property type="term" value="P:ERAD pathway"/>
    <property type="evidence" value="ECO:0007669"/>
    <property type="project" value="TreeGrafter"/>
</dbReference>
<dbReference type="RefSeq" id="XP_031873190.1">
    <property type="nucleotide sequence ID" value="XM_032009136.1"/>
</dbReference>
<dbReference type="GO" id="GO:0043161">
    <property type="term" value="P:proteasome-mediated ubiquitin-dependent protein catabolic process"/>
    <property type="evidence" value="ECO:0007669"/>
    <property type="project" value="TreeGrafter"/>
</dbReference>
<protein>
    <recommendedName>
        <fullName evidence="5">RING-type E3 ubiquitin transferase</fullName>
        <ecNumber evidence="5">2.3.2.27</ecNumber>
    </recommendedName>
</protein>
<dbReference type="Pfam" id="PF13639">
    <property type="entry name" value="zf-RING_2"/>
    <property type="match status" value="1"/>
</dbReference>
<feature type="region of interest" description="Disordered" evidence="16">
    <location>
        <begin position="230"/>
        <end position="255"/>
    </location>
</feature>
<dbReference type="Gene3D" id="3.30.40.10">
    <property type="entry name" value="Zinc/RING finger domain, C3HC4 (zinc finger)"/>
    <property type="match status" value="1"/>
</dbReference>
<evidence type="ECO:0000256" key="14">
    <source>
        <dbReference type="ARBA" id="ARBA00023136"/>
    </source>
</evidence>
<evidence type="ECO:0000256" key="12">
    <source>
        <dbReference type="ARBA" id="ARBA00022833"/>
    </source>
</evidence>
<organism evidence="19 20">
    <name type="scientific">Venustampulla echinocandica</name>
    <dbReference type="NCBI Taxonomy" id="2656787"/>
    <lineage>
        <taxon>Eukaryota</taxon>
        <taxon>Fungi</taxon>
        <taxon>Dikarya</taxon>
        <taxon>Ascomycota</taxon>
        <taxon>Pezizomycotina</taxon>
        <taxon>Leotiomycetes</taxon>
        <taxon>Helotiales</taxon>
        <taxon>Pleuroascaceae</taxon>
        <taxon>Venustampulla</taxon>
    </lineage>
</organism>
<feature type="compositionally biased region" description="Low complexity" evidence="16">
    <location>
        <begin position="846"/>
        <end position="860"/>
    </location>
</feature>
<evidence type="ECO:0000313" key="19">
    <source>
        <dbReference type="EMBL" id="RDL40534.1"/>
    </source>
</evidence>
<comment type="pathway">
    <text evidence="3">Protein modification; protein ubiquitination.</text>
</comment>
<evidence type="ECO:0000256" key="9">
    <source>
        <dbReference type="ARBA" id="ARBA00022771"/>
    </source>
</evidence>
<dbReference type="PROSITE" id="PS50089">
    <property type="entry name" value="ZF_RING_2"/>
    <property type="match status" value="1"/>
</dbReference>
<evidence type="ECO:0000256" key="3">
    <source>
        <dbReference type="ARBA" id="ARBA00004906"/>
    </source>
</evidence>
<feature type="region of interest" description="Disordered" evidence="16">
    <location>
        <begin position="662"/>
        <end position="887"/>
    </location>
</feature>
<dbReference type="InterPro" id="IPR050731">
    <property type="entry name" value="HRD1_E3_ubiq-ligases"/>
</dbReference>
<evidence type="ECO:0000256" key="5">
    <source>
        <dbReference type="ARBA" id="ARBA00012483"/>
    </source>
</evidence>
<evidence type="ECO:0000256" key="11">
    <source>
        <dbReference type="ARBA" id="ARBA00022824"/>
    </source>
</evidence>
<dbReference type="PANTHER" id="PTHR22763:SF184">
    <property type="entry name" value="E3 UBIQUITIN-PROTEIN LIGASE SYNOVIOLIN"/>
    <property type="match status" value="1"/>
</dbReference>
<name>A0A370TYE3_9HELO</name>
<dbReference type="PANTHER" id="PTHR22763">
    <property type="entry name" value="RING ZINC FINGER PROTEIN"/>
    <property type="match status" value="1"/>
</dbReference>
<evidence type="ECO:0000256" key="6">
    <source>
        <dbReference type="ARBA" id="ARBA00022679"/>
    </source>
</evidence>